<protein>
    <submittedName>
        <fullName evidence="3">Uncharacterized protein</fullName>
    </submittedName>
</protein>
<proteinExistence type="predicted"/>
<accession>A0A0D6L8H9</accession>
<feature type="compositionally biased region" description="Gly residues" evidence="1">
    <location>
        <begin position="518"/>
        <end position="538"/>
    </location>
</feature>
<feature type="region of interest" description="Disordered" evidence="1">
    <location>
        <begin position="247"/>
        <end position="636"/>
    </location>
</feature>
<feature type="compositionally biased region" description="Low complexity" evidence="1">
    <location>
        <begin position="293"/>
        <end position="318"/>
    </location>
</feature>
<organism evidence="3 4">
    <name type="scientific">Ancylostoma ceylanicum</name>
    <dbReference type="NCBI Taxonomy" id="53326"/>
    <lineage>
        <taxon>Eukaryota</taxon>
        <taxon>Metazoa</taxon>
        <taxon>Ecdysozoa</taxon>
        <taxon>Nematoda</taxon>
        <taxon>Chromadorea</taxon>
        <taxon>Rhabditida</taxon>
        <taxon>Rhabditina</taxon>
        <taxon>Rhabditomorpha</taxon>
        <taxon>Strongyloidea</taxon>
        <taxon>Ancylostomatidae</taxon>
        <taxon>Ancylostomatinae</taxon>
        <taxon>Ancylostoma</taxon>
    </lineage>
</organism>
<feature type="compositionally biased region" description="Pro residues" evidence="1">
    <location>
        <begin position="329"/>
        <end position="339"/>
    </location>
</feature>
<keyword evidence="4" id="KW-1185">Reference proteome</keyword>
<feature type="compositionally biased region" description="Gly residues" evidence="1">
    <location>
        <begin position="569"/>
        <end position="598"/>
    </location>
</feature>
<feature type="compositionally biased region" description="Low complexity" evidence="1">
    <location>
        <begin position="546"/>
        <end position="565"/>
    </location>
</feature>
<feature type="region of interest" description="Disordered" evidence="1">
    <location>
        <begin position="680"/>
        <end position="706"/>
    </location>
</feature>
<dbReference type="AlphaFoldDB" id="A0A0D6L8H9"/>
<dbReference type="EMBL" id="KE125490">
    <property type="protein sequence ID" value="EPB68145.1"/>
    <property type="molecule type" value="Genomic_DNA"/>
</dbReference>
<dbReference type="Proteomes" id="UP000054495">
    <property type="component" value="Unassembled WGS sequence"/>
</dbReference>
<evidence type="ECO:0000256" key="2">
    <source>
        <dbReference type="SAM" id="SignalP"/>
    </source>
</evidence>
<keyword evidence="2" id="KW-0732">Signal</keyword>
<feature type="compositionally biased region" description="Gly residues" evidence="1">
    <location>
        <begin position="353"/>
        <end position="383"/>
    </location>
</feature>
<evidence type="ECO:0000256" key="1">
    <source>
        <dbReference type="SAM" id="MobiDB-lite"/>
    </source>
</evidence>
<gene>
    <name evidence="3" type="ORF">ANCCEY_12764</name>
</gene>
<sequence>MWGILSVALLLPCQVWGQNGEQIPDEESLFAFVSFVPDPSAMPPPPPPPRPPGTYFTPKLTLSCIHHEVYPQPTRKFSKNPCPHPGPRDDCSAWGDWQQVACWWPDQPLSSVAPACANAPNRTQWPDYINKLVQAKSEERYSMIVDEYKKRGEPPKCGFCSRSFECRARNDTGSRRQCLLKEVREIQRSCDDSKPCELSVENGGCPPPAFLARGRLGQLQGLLQHGKFLDFATQFFDISGIDLMETKKSRKGRSFDESQNSVWEPSMGSDGDGNYPDEPTGSRSETPFGPAGGERNPFGPGRGPFRPGPGSRGGWRPFVPGGPGGDAPFRPPPPPPPSGGGPFGPDGGRGRGGRFGPDGGPDGPFGPPGGRFGPGGRGGGEPFGPGPRPRGEPFGPGGDEPFGPGSDRPYGPRPHGRRGSFGPGGRGGERPFGPDPRGGGRRFGPGGDEPFGPGPRGRGGPFGPSGDEPFGPGPRGGGRRFGPGGDEPFPPPGPLHEPPGRGDGPFGPGGRGRDRPFGPGGDRGGDRFGPGGRGGEPFGPGPWEPFGPAADQPFGPGSRGGMRPPGARPGRGGPRGPGARGGEPFGPSGRGGRFGPSGEGPPMPGAGPFGPGPMPPVPGNIEGSFIPGGEGFASGAERRFKDDGAAAARSRRSFPGPSDWNMFPAMFKASWPSFPPNSPLNRVMRRFRPPTQRRNQKRPPSPPSGALDMIADLLHGTTCVSTGEKCLCCCGYYVPNLLRGTCEDVRNVMPGIDSAYKELARTQKKKQRSVDNLDF</sequence>
<feature type="compositionally biased region" description="Gly residues" evidence="1">
    <location>
        <begin position="501"/>
        <end position="510"/>
    </location>
</feature>
<feature type="signal peptide" evidence="2">
    <location>
        <begin position="1"/>
        <end position="17"/>
    </location>
</feature>
<feature type="compositionally biased region" description="Gly residues" evidence="1">
    <location>
        <begin position="441"/>
        <end position="463"/>
    </location>
</feature>
<feature type="chain" id="PRO_5005429846" evidence="2">
    <location>
        <begin position="18"/>
        <end position="775"/>
    </location>
</feature>
<feature type="compositionally biased region" description="Gly residues" evidence="1">
    <location>
        <begin position="473"/>
        <end position="485"/>
    </location>
</feature>
<reference evidence="3 4" key="1">
    <citation type="submission" date="2013-05" db="EMBL/GenBank/DDBJ databases">
        <title>Draft genome of the parasitic nematode Anyclostoma ceylanicum.</title>
        <authorList>
            <person name="Mitreva M."/>
        </authorList>
    </citation>
    <scope>NUCLEOTIDE SEQUENCE [LARGE SCALE GENOMIC DNA]</scope>
</reference>
<feature type="compositionally biased region" description="Pro residues" evidence="1">
    <location>
        <begin position="599"/>
        <end position="618"/>
    </location>
</feature>
<name>A0A0D6L8H9_9BILA</name>
<feature type="compositionally biased region" description="Pro residues" evidence="1">
    <location>
        <begin position="488"/>
        <end position="497"/>
    </location>
</feature>
<evidence type="ECO:0000313" key="4">
    <source>
        <dbReference type="Proteomes" id="UP000054495"/>
    </source>
</evidence>
<evidence type="ECO:0000313" key="3">
    <source>
        <dbReference type="EMBL" id="EPB68145.1"/>
    </source>
</evidence>